<keyword evidence="3" id="KW-0158">Chromosome</keyword>
<evidence type="ECO:0000256" key="6">
    <source>
        <dbReference type="ARBA" id="ARBA00023067"/>
    </source>
</evidence>
<keyword evidence="6" id="KW-0226">DNA condensation</keyword>
<dbReference type="EMBL" id="VSRR010000290">
    <property type="protein sequence ID" value="MPC13572.1"/>
    <property type="molecule type" value="Genomic_DNA"/>
</dbReference>
<protein>
    <submittedName>
        <fullName evidence="9">Condensin complex subunit 3</fullName>
    </submittedName>
</protein>
<evidence type="ECO:0000313" key="9">
    <source>
        <dbReference type="EMBL" id="MPC13572.1"/>
    </source>
</evidence>
<name>A0A5B7CUV9_PORTR</name>
<dbReference type="GO" id="GO:0000796">
    <property type="term" value="C:condensin complex"/>
    <property type="evidence" value="ECO:0007669"/>
    <property type="project" value="InterPro"/>
</dbReference>
<evidence type="ECO:0000256" key="2">
    <source>
        <dbReference type="ARBA" id="ARBA00006533"/>
    </source>
</evidence>
<dbReference type="InterPro" id="IPR011989">
    <property type="entry name" value="ARM-like"/>
</dbReference>
<evidence type="ECO:0000256" key="1">
    <source>
        <dbReference type="ARBA" id="ARBA00004286"/>
    </source>
</evidence>
<keyword evidence="10" id="KW-1185">Reference proteome</keyword>
<evidence type="ECO:0000313" key="10">
    <source>
        <dbReference type="Proteomes" id="UP000324222"/>
    </source>
</evidence>
<evidence type="ECO:0000256" key="4">
    <source>
        <dbReference type="ARBA" id="ARBA00022618"/>
    </source>
</evidence>
<dbReference type="InterPro" id="IPR016024">
    <property type="entry name" value="ARM-type_fold"/>
</dbReference>
<comment type="similarity">
    <text evidence="2">Belongs to the CND3 (condensin subunit 3) family.</text>
</comment>
<dbReference type="InterPro" id="IPR027165">
    <property type="entry name" value="CND3"/>
</dbReference>
<dbReference type="PANTHER" id="PTHR14418">
    <property type="entry name" value="CONDENSIN COMPLEX SUBUNIT 3-RELATED"/>
    <property type="match status" value="1"/>
</dbReference>
<evidence type="ECO:0000256" key="5">
    <source>
        <dbReference type="ARBA" id="ARBA00022776"/>
    </source>
</evidence>
<dbReference type="Proteomes" id="UP000324222">
    <property type="component" value="Unassembled WGS sequence"/>
</dbReference>
<gene>
    <name evidence="9" type="primary">ncapg</name>
    <name evidence="9" type="ORF">E2C01_006311</name>
</gene>
<dbReference type="GO" id="GO:0000793">
    <property type="term" value="C:condensed chromosome"/>
    <property type="evidence" value="ECO:0007669"/>
    <property type="project" value="TreeGrafter"/>
</dbReference>
<evidence type="ECO:0000256" key="7">
    <source>
        <dbReference type="ARBA" id="ARBA00023306"/>
    </source>
</evidence>
<dbReference type="PANTHER" id="PTHR14418:SF5">
    <property type="entry name" value="CONDENSIN COMPLEX SUBUNIT 3"/>
    <property type="match status" value="1"/>
</dbReference>
<comment type="subcellular location">
    <subcellularLocation>
        <location evidence="1">Chromosome</location>
    </subcellularLocation>
</comment>
<evidence type="ECO:0000256" key="3">
    <source>
        <dbReference type="ARBA" id="ARBA00022454"/>
    </source>
</evidence>
<dbReference type="GO" id="GO:0007076">
    <property type="term" value="P:mitotic chromosome condensation"/>
    <property type="evidence" value="ECO:0007669"/>
    <property type="project" value="InterPro"/>
</dbReference>
<proteinExistence type="inferred from homology"/>
<dbReference type="SUPFAM" id="SSF48371">
    <property type="entry name" value="ARM repeat"/>
    <property type="match status" value="1"/>
</dbReference>
<organism evidence="9 10">
    <name type="scientific">Portunus trituberculatus</name>
    <name type="common">Swimming crab</name>
    <name type="synonym">Neptunus trituberculatus</name>
    <dbReference type="NCBI Taxonomy" id="210409"/>
    <lineage>
        <taxon>Eukaryota</taxon>
        <taxon>Metazoa</taxon>
        <taxon>Ecdysozoa</taxon>
        <taxon>Arthropoda</taxon>
        <taxon>Crustacea</taxon>
        <taxon>Multicrustacea</taxon>
        <taxon>Malacostraca</taxon>
        <taxon>Eumalacostraca</taxon>
        <taxon>Eucarida</taxon>
        <taxon>Decapoda</taxon>
        <taxon>Pleocyemata</taxon>
        <taxon>Brachyura</taxon>
        <taxon>Eubrachyura</taxon>
        <taxon>Portunoidea</taxon>
        <taxon>Portunidae</taxon>
        <taxon>Portuninae</taxon>
        <taxon>Portunus</taxon>
    </lineage>
</organism>
<accession>A0A5B7CUV9</accession>
<feature type="domain" description="Nuclear condensin complex subunit 3 C-terminal" evidence="8">
    <location>
        <begin position="393"/>
        <end position="547"/>
    </location>
</feature>
<dbReference type="Pfam" id="PF12719">
    <property type="entry name" value="Cnd3"/>
    <property type="match status" value="1"/>
</dbReference>
<reference evidence="9 10" key="1">
    <citation type="submission" date="2019-05" db="EMBL/GenBank/DDBJ databases">
        <title>Another draft genome of Portunus trituberculatus and its Hox gene families provides insights of decapod evolution.</title>
        <authorList>
            <person name="Jeong J.-H."/>
            <person name="Song I."/>
            <person name="Kim S."/>
            <person name="Choi T."/>
            <person name="Kim D."/>
            <person name="Ryu S."/>
            <person name="Kim W."/>
        </authorList>
    </citation>
    <scope>NUCLEOTIDE SEQUENCE [LARGE SCALE GENOMIC DNA]</scope>
    <source>
        <tissue evidence="9">Muscle</tissue>
    </source>
</reference>
<keyword evidence="4" id="KW-0132">Cell division</keyword>
<dbReference type="GO" id="GO:0051301">
    <property type="term" value="P:cell division"/>
    <property type="evidence" value="ECO:0007669"/>
    <property type="project" value="UniProtKB-KW"/>
</dbReference>
<sequence>MISQKIHLKSLTIAQRVRLLSEGLKDRHEMVRNAVKKKLIPSWLRLLDGNVLDLLTCLDVEASVKEAELVLKTIFELIPFPDLLKNIGLTKQQRLISPSELQPESALLWRCLAQHLRDEGAEEALEEILPDLTQFCSYLSGFVLTEVMGGEDEQDAAIQVMQKEFITNQLISIVLVYDLSDEAGRRSLDQMVRNLLVSDKIGESLVKGLVEIFSKLHSLSTRINQLAEIISEIREPLCKTVEVPMTEEEERKKKLKVASLKVKINQVREELQKSILDLDLEKAQLQKDELLELEAQLSQPCQPEPSTEEITQEPRNDSATLIKCLTIFCNIVECSQVEELTPALQTLHDGLILGCLRSEDPAVRNSGVQALGLLCLLSKDLAKQHITLLMQRLDAESLEIRTLVVEGLCKLLLSSRITSSKLLSRLILTFYNPATGDDSFVRHILGVFFPLYASEDGSNQESLCEAVMPTLQTLLHAPTHSPLASVDIENVTSFLISITSPTILSEECQEKVNVHDTLVFTLCSEVLTNPAGYLAKVFIRCLSNLNLTPTNFSTLRQLDVLVTKVIK</sequence>
<keyword evidence="7" id="KW-0131">Cell cycle</keyword>
<dbReference type="InterPro" id="IPR025977">
    <property type="entry name" value="Cnd3_C"/>
</dbReference>
<dbReference type="AlphaFoldDB" id="A0A5B7CUV9"/>
<dbReference type="OrthoDB" id="27187at2759"/>
<evidence type="ECO:0000259" key="8">
    <source>
        <dbReference type="Pfam" id="PF12719"/>
    </source>
</evidence>
<keyword evidence="5" id="KW-0498">Mitosis</keyword>
<dbReference type="Gene3D" id="1.25.10.10">
    <property type="entry name" value="Leucine-rich Repeat Variant"/>
    <property type="match status" value="1"/>
</dbReference>
<dbReference type="GO" id="GO:0005737">
    <property type="term" value="C:cytoplasm"/>
    <property type="evidence" value="ECO:0007669"/>
    <property type="project" value="TreeGrafter"/>
</dbReference>
<comment type="caution">
    <text evidence="9">The sequence shown here is derived from an EMBL/GenBank/DDBJ whole genome shotgun (WGS) entry which is preliminary data.</text>
</comment>